<protein>
    <submittedName>
        <fullName evidence="2">Uncharacterized protein</fullName>
    </submittedName>
</protein>
<evidence type="ECO:0000256" key="1">
    <source>
        <dbReference type="SAM" id="SignalP"/>
    </source>
</evidence>
<evidence type="ECO:0000313" key="2">
    <source>
        <dbReference type="EMBL" id="CAD1558462.1"/>
    </source>
</evidence>
<dbReference type="AlphaFoldDB" id="A0A6V7K3T9"/>
<feature type="signal peptide" evidence="1">
    <location>
        <begin position="1"/>
        <end position="17"/>
    </location>
</feature>
<reference evidence="2" key="1">
    <citation type="submission" date="2020-07" db="EMBL/GenBank/DDBJ databases">
        <authorList>
            <person name="Ferguson B K."/>
        </authorList>
    </citation>
    <scope>NUCLEOTIDE SEQUENCE</scope>
    <source>
        <strain evidence="2">L06</strain>
    </source>
</reference>
<sequence>MFKYTIVLFALIAVALAAPKPEPKPDLFAAAPILPALPLPTSYSNSYHISYKAPIIQAAPLLAPAPALLTYGFI</sequence>
<proteinExistence type="predicted"/>
<organism evidence="2">
    <name type="scientific">Bracon brevicornis</name>
    <dbReference type="NCBI Taxonomy" id="1563983"/>
    <lineage>
        <taxon>Eukaryota</taxon>
        <taxon>Metazoa</taxon>
        <taxon>Ecdysozoa</taxon>
        <taxon>Arthropoda</taxon>
        <taxon>Hexapoda</taxon>
        <taxon>Insecta</taxon>
        <taxon>Pterygota</taxon>
        <taxon>Neoptera</taxon>
        <taxon>Endopterygota</taxon>
        <taxon>Hymenoptera</taxon>
        <taxon>Apocrita</taxon>
        <taxon>Ichneumonoidea</taxon>
        <taxon>Braconidae</taxon>
        <taxon>Braconinae</taxon>
        <taxon>Bracon</taxon>
    </lineage>
</organism>
<dbReference type="EMBL" id="CADCXW020000021">
    <property type="protein sequence ID" value="CAD1558462.1"/>
    <property type="molecule type" value="Genomic_DNA"/>
</dbReference>
<gene>
    <name evidence="2" type="ORF">BBRV_LOCUS68242</name>
</gene>
<keyword evidence="1" id="KW-0732">Signal</keyword>
<accession>A0A6V7K3T9</accession>
<feature type="chain" id="PRO_5027928084" evidence="1">
    <location>
        <begin position="18"/>
        <end position="74"/>
    </location>
</feature>
<name>A0A6V7K3T9_9HYME</name>